<evidence type="ECO:0000259" key="1">
    <source>
        <dbReference type="Pfam" id="PF12996"/>
    </source>
</evidence>
<reference evidence="3 4" key="1">
    <citation type="journal article" date="2009" name="Proc. Natl. Acad. Sci. U.S.A.">
        <title>Characterizing a model human gut microbiota composed of members of its two dominant bacterial phyla.</title>
        <authorList>
            <person name="Mahowald M.A."/>
            <person name="Rey F.E."/>
            <person name="Seedorf H."/>
            <person name="Turnbaugh P.J."/>
            <person name="Fulton R.S."/>
            <person name="Wollam A."/>
            <person name="Shah N."/>
            <person name="Wang C."/>
            <person name="Magrini V."/>
            <person name="Wilson R.K."/>
            <person name="Cantarel B.L."/>
            <person name="Coutinho P.M."/>
            <person name="Henrissat B."/>
            <person name="Crock L.W."/>
            <person name="Russell A."/>
            <person name="Verberkmoes N.C."/>
            <person name="Hettich R.L."/>
            <person name="Gordon J.I."/>
        </authorList>
    </citation>
    <scope>NUCLEOTIDE SEQUENCE [LARGE SCALE GENOMIC DNA]</scope>
    <source>
        <strain evidence="4">ATCC 27750 / DSM 3376 / VPI C15-48 / C15-B4</strain>
    </source>
</reference>
<dbReference type="Pfam" id="PF12996">
    <property type="entry name" value="DUF3880"/>
    <property type="match status" value="1"/>
</dbReference>
<gene>
    <name evidence="3" type="ordered locus">EUBELI_00267</name>
</gene>
<feature type="domain" description="Spore protein YkvP/CgeB glycosyl transferase-like" evidence="2">
    <location>
        <begin position="276"/>
        <end position="391"/>
    </location>
</feature>
<dbReference type="KEGG" id="eel:EUBELI_00267"/>
<organism evidence="3 4">
    <name type="scientific">Lachnospira eligens (strain ATCC 27750 / DSM 3376 / VPI C15-48 / C15-B4)</name>
    <name type="common">Eubacterium eligens</name>
    <dbReference type="NCBI Taxonomy" id="515620"/>
    <lineage>
        <taxon>Bacteria</taxon>
        <taxon>Bacillati</taxon>
        <taxon>Bacillota</taxon>
        <taxon>Clostridia</taxon>
        <taxon>Lachnospirales</taxon>
        <taxon>Lachnospiraceae</taxon>
        <taxon>Lachnospira</taxon>
    </lineage>
</organism>
<dbReference type="HOGENOM" id="CLU_033615_2_0_9"/>
<feature type="domain" description="Spore protein YkvP N-terminal" evidence="1">
    <location>
        <begin position="85"/>
        <end position="163"/>
    </location>
</feature>
<dbReference type="Proteomes" id="UP000001476">
    <property type="component" value="Chromosome"/>
</dbReference>
<dbReference type="InterPro" id="IPR024542">
    <property type="entry name" value="YkvP_N"/>
</dbReference>
<dbReference type="Pfam" id="PF13524">
    <property type="entry name" value="Glyco_trans_1_2"/>
    <property type="match status" value="1"/>
</dbReference>
<protein>
    <submittedName>
        <fullName evidence="3">Spore maturation protein CgeB</fullName>
    </submittedName>
</protein>
<proteinExistence type="predicted"/>
<dbReference type="STRING" id="515620.EUBELI_00267"/>
<sequence>MNILMFGSRNFGIEDVEECFMKKGYKYTYIDDTSYRDRVNRQIDAKFADSIEKGIEGEKYDCVFTFNYSPVISNNCKKINIPYISFVYDNPQIQLYSYTVINSCNYIFIFDKAQYMELKNGGINTVFYAPLAVNIDRMNRMLGTNGSCNDRYKSDVSFVGSMYNEKHNLFQRLEGVSEHTKGYLDAIIQAQRQVYGLFFLEDLLKDRILDDMLKNYPVEVNTDGVESVEYIYANYFLARELATEERYDIMKKLGTEFGKDYLINLYTPNGSLKIDGVMNKGPIDYYNEMPYVFNNSRINLNITLRSIKSGIPLRAMDICGAGGFLLSNYQADFYDFFTPGEDIVLYESIDDMLSKCKYYLTHDSERERIAKNGRARIEEAHTYDIRFEEIFNMVFNTHRK</sequence>
<accession>C4Z2P8</accession>
<evidence type="ECO:0000259" key="2">
    <source>
        <dbReference type="Pfam" id="PF13524"/>
    </source>
</evidence>
<name>C4Z2P8_LACE2</name>
<dbReference type="RefSeq" id="WP_012738540.1">
    <property type="nucleotide sequence ID" value="NC_012778.1"/>
</dbReference>
<keyword evidence="4" id="KW-1185">Reference proteome</keyword>
<dbReference type="EMBL" id="CP001104">
    <property type="protein sequence ID" value="ACR71303.1"/>
    <property type="molecule type" value="Genomic_DNA"/>
</dbReference>
<dbReference type="InterPro" id="IPR055259">
    <property type="entry name" value="YkvP/CgeB_Glyco_trans-like"/>
</dbReference>
<dbReference type="eggNOG" id="COG4641">
    <property type="taxonomic scope" value="Bacteria"/>
</dbReference>
<evidence type="ECO:0000313" key="3">
    <source>
        <dbReference type="EMBL" id="ACR71303.1"/>
    </source>
</evidence>
<evidence type="ECO:0000313" key="4">
    <source>
        <dbReference type="Proteomes" id="UP000001476"/>
    </source>
</evidence>
<dbReference type="AlphaFoldDB" id="C4Z2P8"/>
<dbReference type="GeneID" id="41355043"/>